<keyword evidence="2" id="KW-0479">Metal-binding</keyword>
<dbReference type="EMBL" id="JBHPBY010000082">
    <property type="protein sequence ID" value="MFC1850193.1"/>
    <property type="molecule type" value="Genomic_DNA"/>
</dbReference>
<evidence type="ECO:0000256" key="7">
    <source>
        <dbReference type="SAM" id="SignalP"/>
    </source>
</evidence>
<evidence type="ECO:0000256" key="3">
    <source>
        <dbReference type="ARBA" id="ARBA00022729"/>
    </source>
</evidence>
<feature type="domain" description="P/Homo B" evidence="8">
    <location>
        <begin position="508"/>
        <end position="634"/>
    </location>
</feature>
<dbReference type="Proteomes" id="UP001594351">
    <property type="component" value="Unassembled WGS sequence"/>
</dbReference>
<dbReference type="InterPro" id="IPR001842">
    <property type="entry name" value="Peptidase_M36"/>
</dbReference>
<gene>
    <name evidence="9" type="ORF">ACFL27_08385</name>
</gene>
<dbReference type="PROSITE" id="PS51829">
    <property type="entry name" value="P_HOMO_B"/>
    <property type="match status" value="1"/>
</dbReference>
<dbReference type="InterPro" id="IPR008979">
    <property type="entry name" value="Galactose-bd-like_sf"/>
</dbReference>
<evidence type="ECO:0000256" key="4">
    <source>
        <dbReference type="ARBA" id="ARBA00022801"/>
    </source>
</evidence>
<reference evidence="9 10" key="1">
    <citation type="submission" date="2024-09" db="EMBL/GenBank/DDBJ databases">
        <title>Laminarin stimulates single cell rates of sulfate reduction while oxygen inhibits transcriptomic activity in coastal marine sediment.</title>
        <authorList>
            <person name="Lindsay M."/>
            <person name="Orcutt B."/>
            <person name="Emerson D."/>
            <person name="Stepanauskas R."/>
            <person name="D'Angelo T."/>
        </authorList>
    </citation>
    <scope>NUCLEOTIDE SEQUENCE [LARGE SCALE GENOMIC DNA]</scope>
    <source>
        <strain evidence="9">SAG AM-311-K15</strain>
    </source>
</reference>
<evidence type="ECO:0000259" key="8">
    <source>
        <dbReference type="PROSITE" id="PS51829"/>
    </source>
</evidence>
<proteinExistence type="predicted"/>
<dbReference type="InterPro" id="IPR027268">
    <property type="entry name" value="Peptidase_M4/M1_CTD_sf"/>
</dbReference>
<feature type="non-terminal residue" evidence="9">
    <location>
        <position position="1"/>
    </location>
</feature>
<evidence type="ECO:0000313" key="9">
    <source>
        <dbReference type="EMBL" id="MFC1850193.1"/>
    </source>
</evidence>
<dbReference type="Gene3D" id="3.10.450.490">
    <property type="match status" value="1"/>
</dbReference>
<sequence>KLILILSSLLISLLVLGPALAGNLSETSALQKWDRFNGDFNHQWQARWDQDSGLINKVYGHRSPPLNLNAVTAARTFLSQLGTVVLGDQVSQDLELQRELVSPAGKHITFSQHVQGIPVYGAEVSVHLTHSHQAQLVTSSIVPGVSLPATKPALSTDEAIDYALNAVSAKSELRAEAAYKLVAYKNQGFFNLAWVVDVPLWKPLGDWRVIIDALDGSTLKIENRLNYVTGTGYVYDPNPVVAPGRVQRSLPNLDGTGYLQSSNIKVTNSLGGSRAYASNNIFDYAATNTHFEEVMAYYHINTMRSFIRGMGFSVMNYQLDADAHGTTDDNSWFSPSTQSITFGDGGVADAEDADIICHEYGHAVVNDIKPGLVYSGESGAINEGTADYFACTLAGDPNVGEWDSTAYSSAGYLRTADNSLHYPEDLQGQVHADGQIWSGTMWDIYETVGKTVADKIITQCLYYLTNNSSFEDGAQAILTADDNIYGGSHRTTLEGVFSARGILSQSYTPTGTVYTTSDTGVSIPDNNPTGATSQIFIGNSTTISELNVYLDISHTYIGDLEITLTSPSTTTVLIHNRTGSSQDDINAWYDPEAQPAQSLSAFNGTNTYGWWTLKVVDHAGADVGTINTWKIEIN</sequence>
<evidence type="ECO:0000256" key="2">
    <source>
        <dbReference type="ARBA" id="ARBA00022723"/>
    </source>
</evidence>
<accession>A0ABV6YVH7</accession>
<dbReference type="Gene3D" id="2.60.120.260">
    <property type="entry name" value="Galactose-binding domain-like"/>
    <property type="match status" value="1"/>
</dbReference>
<keyword evidence="1" id="KW-0645">Protease</keyword>
<evidence type="ECO:0000256" key="6">
    <source>
        <dbReference type="ARBA" id="ARBA00023049"/>
    </source>
</evidence>
<feature type="signal peptide" evidence="7">
    <location>
        <begin position="1"/>
        <end position="21"/>
    </location>
</feature>
<evidence type="ECO:0000313" key="10">
    <source>
        <dbReference type="Proteomes" id="UP001594351"/>
    </source>
</evidence>
<dbReference type="Gene3D" id="1.10.390.10">
    <property type="entry name" value="Neutral Protease Domain 2"/>
    <property type="match status" value="1"/>
</dbReference>
<dbReference type="PANTHER" id="PTHR33794:SF1">
    <property type="entry name" value="BACILLOLYSIN"/>
    <property type="match status" value="1"/>
</dbReference>
<evidence type="ECO:0000256" key="5">
    <source>
        <dbReference type="ARBA" id="ARBA00022833"/>
    </source>
</evidence>
<dbReference type="Pfam" id="PF07504">
    <property type="entry name" value="FTP"/>
    <property type="match status" value="1"/>
</dbReference>
<dbReference type="InterPro" id="IPR011096">
    <property type="entry name" value="FTP_domain"/>
</dbReference>
<name>A0ABV6YVH7_UNCC1</name>
<keyword evidence="4" id="KW-0378">Hydrolase</keyword>
<dbReference type="Pfam" id="PF02128">
    <property type="entry name" value="Peptidase_M36"/>
    <property type="match status" value="1"/>
</dbReference>
<keyword evidence="3 7" id="KW-0732">Signal</keyword>
<dbReference type="PANTHER" id="PTHR33794">
    <property type="entry name" value="BACILLOLYSIN"/>
    <property type="match status" value="1"/>
</dbReference>
<organism evidence="9 10">
    <name type="scientific">candidate division CSSED10-310 bacterium</name>
    <dbReference type="NCBI Taxonomy" id="2855610"/>
    <lineage>
        <taxon>Bacteria</taxon>
        <taxon>Bacteria division CSSED10-310</taxon>
    </lineage>
</organism>
<dbReference type="InterPro" id="IPR002884">
    <property type="entry name" value="P_dom"/>
</dbReference>
<dbReference type="Gene3D" id="3.10.170.10">
    <property type="match status" value="1"/>
</dbReference>
<keyword evidence="10" id="KW-1185">Reference proteome</keyword>
<keyword evidence="6" id="KW-0482">Metalloprotease</keyword>
<evidence type="ECO:0000256" key="1">
    <source>
        <dbReference type="ARBA" id="ARBA00022670"/>
    </source>
</evidence>
<dbReference type="Pfam" id="PF01483">
    <property type="entry name" value="P_proprotein"/>
    <property type="match status" value="1"/>
</dbReference>
<dbReference type="InterPro" id="IPR050728">
    <property type="entry name" value="Zinc_Metalloprotease_M4"/>
</dbReference>
<feature type="chain" id="PRO_5046084159" evidence="7">
    <location>
        <begin position="22"/>
        <end position="634"/>
    </location>
</feature>
<comment type="caution">
    <text evidence="9">The sequence shown here is derived from an EMBL/GenBank/DDBJ whole genome shotgun (WGS) entry which is preliminary data.</text>
</comment>
<protein>
    <submittedName>
        <fullName evidence="9">Proprotein convertase P-domain-containing protein</fullName>
    </submittedName>
</protein>
<dbReference type="SUPFAM" id="SSF49785">
    <property type="entry name" value="Galactose-binding domain-like"/>
    <property type="match status" value="1"/>
</dbReference>
<keyword evidence="5" id="KW-0862">Zinc</keyword>
<dbReference type="SUPFAM" id="SSF55486">
    <property type="entry name" value="Metalloproteases ('zincins'), catalytic domain"/>
    <property type="match status" value="1"/>
</dbReference>